<evidence type="ECO:0000256" key="6">
    <source>
        <dbReference type="ARBA" id="ARBA00023242"/>
    </source>
</evidence>
<keyword evidence="11" id="KW-1185">Reference proteome</keyword>
<evidence type="ECO:0000256" key="5">
    <source>
        <dbReference type="ARBA" id="ARBA00023163"/>
    </source>
</evidence>
<dbReference type="AlphaFoldDB" id="A0AAV6XWX1"/>
<keyword evidence="3" id="KW-0238">DNA-binding</keyword>
<reference evidence="10" key="1">
    <citation type="submission" date="2019-10" db="EMBL/GenBank/DDBJ databases">
        <authorList>
            <person name="Zhang R."/>
            <person name="Pan Y."/>
            <person name="Wang J."/>
            <person name="Ma R."/>
            <person name="Yu S."/>
        </authorList>
    </citation>
    <scope>NUCLEOTIDE SEQUENCE</scope>
    <source>
        <strain evidence="10">LA-IB0</strain>
        <tissue evidence="10">Leaf</tissue>
    </source>
</reference>
<sequence length="234" mass="26288">MDYESKQSPSSSSSSSLEIITPNDPKRKTPIIIQQKHKRKAGRKIFKETRHPVYRGVRRKNGRKWVCEVREPNKKSRIWLGTFPNPETAAVAHDVAALALRGDNPPLNFPELAPRLPRPESSSHQDIQRAALQAARDFKPSSFNACPSSPSSSSITSLCQNEGFACDNYGEERVLECEDSGMFGFVDEEAMFNMPGLLDSMAEGMLLTPLAMKKGFNWSQELVDDEIEFNLWGR</sequence>
<keyword evidence="6" id="KW-0539">Nucleus</keyword>
<organism evidence="10 11">
    <name type="scientific">Buddleja alternifolia</name>
    <dbReference type="NCBI Taxonomy" id="168488"/>
    <lineage>
        <taxon>Eukaryota</taxon>
        <taxon>Viridiplantae</taxon>
        <taxon>Streptophyta</taxon>
        <taxon>Embryophyta</taxon>
        <taxon>Tracheophyta</taxon>
        <taxon>Spermatophyta</taxon>
        <taxon>Magnoliopsida</taxon>
        <taxon>eudicotyledons</taxon>
        <taxon>Gunneridae</taxon>
        <taxon>Pentapetalae</taxon>
        <taxon>asterids</taxon>
        <taxon>lamiids</taxon>
        <taxon>Lamiales</taxon>
        <taxon>Scrophulariaceae</taxon>
        <taxon>Buddlejeae</taxon>
        <taxon>Buddleja</taxon>
    </lineage>
</organism>
<evidence type="ECO:0000313" key="11">
    <source>
        <dbReference type="Proteomes" id="UP000826271"/>
    </source>
</evidence>
<dbReference type="GO" id="GO:0005634">
    <property type="term" value="C:nucleus"/>
    <property type="evidence" value="ECO:0007669"/>
    <property type="project" value="UniProtKB-SubCell"/>
</dbReference>
<dbReference type="EMBL" id="WHWC01000002">
    <property type="protein sequence ID" value="KAG8387531.1"/>
    <property type="molecule type" value="Genomic_DNA"/>
</dbReference>
<evidence type="ECO:0000256" key="8">
    <source>
        <dbReference type="SAM" id="MobiDB-lite"/>
    </source>
</evidence>
<dbReference type="InterPro" id="IPR016177">
    <property type="entry name" value="DNA-bd_dom_sf"/>
</dbReference>
<dbReference type="PANTHER" id="PTHR31839">
    <property type="entry name" value="DEHYDRATION-RESPONSIVE ELEMENT-BINDING PROTEIN 1D"/>
    <property type="match status" value="1"/>
</dbReference>
<dbReference type="InterPro" id="IPR001471">
    <property type="entry name" value="AP2/ERF_dom"/>
</dbReference>
<feature type="domain" description="AP2/ERF" evidence="9">
    <location>
        <begin position="53"/>
        <end position="110"/>
    </location>
</feature>
<name>A0AAV6XWX1_9LAMI</name>
<dbReference type="GO" id="GO:0003677">
    <property type="term" value="F:DNA binding"/>
    <property type="evidence" value="ECO:0007669"/>
    <property type="project" value="UniProtKB-KW"/>
</dbReference>
<protein>
    <recommendedName>
        <fullName evidence="9">AP2/ERF domain-containing protein</fullName>
    </recommendedName>
</protein>
<dbReference type="PRINTS" id="PR00367">
    <property type="entry name" value="ETHRSPELEMNT"/>
</dbReference>
<comment type="similarity">
    <text evidence="7">Belongs to the AP2/ERF transcription factor family. ERF subfamily.</text>
</comment>
<keyword evidence="5" id="KW-0804">Transcription</keyword>
<dbReference type="PANTHER" id="PTHR31839:SF42">
    <property type="entry name" value="DEHYDRATION-RESPONSIVE ELEMENT-BINDING PROTEIN 1F"/>
    <property type="match status" value="1"/>
</dbReference>
<evidence type="ECO:0000256" key="7">
    <source>
        <dbReference type="ARBA" id="ARBA00024343"/>
    </source>
</evidence>
<evidence type="ECO:0000256" key="4">
    <source>
        <dbReference type="ARBA" id="ARBA00023159"/>
    </source>
</evidence>
<feature type="compositionally biased region" description="Low complexity" evidence="8">
    <location>
        <begin position="1"/>
        <end position="16"/>
    </location>
</feature>
<comment type="caution">
    <text evidence="10">The sequence shown here is derived from an EMBL/GenBank/DDBJ whole genome shotgun (WGS) entry which is preliminary data.</text>
</comment>
<dbReference type="CDD" id="cd00018">
    <property type="entry name" value="AP2"/>
    <property type="match status" value="1"/>
</dbReference>
<dbReference type="Gene3D" id="3.30.730.10">
    <property type="entry name" value="AP2/ERF domain"/>
    <property type="match status" value="1"/>
</dbReference>
<dbReference type="Proteomes" id="UP000826271">
    <property type="component" value="Unassembled WGS sequence"/>
</dbReference>
<gene>
    <name evidence="10" type="ORF">BUALT_Bualt02G0030700</name>
</gene>
<evidence type="ECO:0000313" key="10">
    <source>
        <dbReference type="EMBL" id="KAG8387531.1"/>
    </source>
</evidence>
<dbReference type="InterPro" id="IPR045277">
    <property type="entry name" value="DRE1A-I"/>
</dbReference>
<dbReference type="Pfam" id="PF00847">
    <property type="entry name" value="AP2"/>
    <property type="match status" value="1"/>
</dbReference>
<dbReference type="PROSITE" id="PS51032">
    <property type="entry name" value="AP2_ERF"/>
    <property type="match status" value="1"/>
</dbReference>
<feature type="region of interest" description="Disordered" evidence="8">
    <location>
        <begin position="1"/>
        <end position="28"/>
    </location>
</feature>
<evidence type="ECO:0000256" key="3">
    <source>
        <dbReference type="ARBA" id="ARBA00023125"/>
    </source>
</evidence>
<accession>A0AAV6XWX1</accession>
<evidence type="ECO:0000256" key="2">
    <source>
        <dbReference type="ARBA" id="ARBA00023015"/>
    </source>
</evidence>
<proteinExistence type="inferred from homology"/>
<evidence type="ECO:0000256" key="1">
    <source>
        <dbReference type="ARBA" id="ARBA00004123"/>
    </source>
</evidence>
<dbReference type="SUPFAM" id="SSF54171">
    <property type="entry name" value="DNA-binding domain"/>
    <property type="match status" value="1"/>
</dbReference>
<comment type="subcellular location">
    <subcellularLocation>
        <location evidence="1">Nucleus</location>
    </subcellularLocation>
</comment>
<evidence type="ECO:0000259" key="9">
    <source>
        <dbReference type="PROSITE" id="PS51032"/>
    </source>
</evidence>
<dbReference type="SMART" id="SM00380">
    <property type="entry name" value="AP2"/>
    <property type="match status" value="1"/>
</dbReference>
<keyword evidence="4" id="KW-0010">Activator</keyword>
<keyword evidence="2" id="KW-0805">Transcription regulation</keyword>
<dbReference type="GO" id="GO:0003700">
    <property type="term" value="F:DNA-binding transcription factor activity"/>
    <property type="evidence" value="ECO:0007669"/>
    <property type="project" value="InterPro"/>
</dbReference>
<dbReference type="InterPro" id="IPR036955">
    <property type="entry name" value="AP2/ERF_dom_sf"/>
</dbReference>